<gene>
    <name evidence="2" type="ORF">ABMA27_007026</name>
</gene>
<evidence type="ECO:0000313" key="3">
    <source>
        <dbReference type="Proteomes" id="UP001549920"/>
    </source>
</evidence>
<comment type="caution">
    <text evidence="2">The sequence shown here is derived from an EMBL/GenBank/DDBJ whole genome shotgun (WGS) entry which is preliminary data.</text>
</comment>
<feature type="region of interest" description="Disordered" evidence="1">
    <location>
        <begin position="1"/>
        <end position="77"/>
    </location>
</feature>
<accession>A0ABR3ILB2</accession>
<dbReference type="Proteomes" id="UP001549920">
    <property type="component" value="Unassembled WGS sequence"/>
</dbReference>
<sequence>MVRNTSNAEELFPSEDEVPMQPETSEKKKKKRSKSIPAASTSGAKKMKGDRVTAAELFGSDTEDDDASASVPAPQPGKLLSYISRRLANGIARQAHPTKSGSHFIELKVYKCNDIEKVSPVNRWRQAIITIKNRTDDDSEAWAHLANFIIATRKEFRTCPPTFVSNYY</sequence>
<reference evidence="2 3" key="1">
    <citation type="submission" date="2024-06" db="EMBL/GenBank/DDBJ databases">
        <title>A chromosome-level genome assembly of beet webworm, Loxostege sticticalis.</title>
        <authorList>
            <person name="Zhang Y."/>
        </authorList>
    </citation>
    <scope>NUCLEOTIDE SEQUENCE [LARGE SCALE GENOMIC DNA]</scope>
    <source>
        <strain evidence="2">AQ026</strain>
        <tissue evidence="2">Whole body</tissue>
    </source>
</reference>
<protein>
    <submittedName>
        <fullName evidence="2">Uncharacterized protein</fullName>
    </submittedName>
</protein>
<proteinExistence type="predicted"/>
<evidence type="ECO:0000313" key="2">
    <source>
        <dbReference type="EMBL" id="KAL0901871.1"/>
    </source>
</evidence>
<dbReference type="EMBL" id="JBEUOH010000002">
    <property type="protein sequence ID" value="KAL0901871.1"/>
    <property type="molecule type" value="Genomic_DNA"/>
</dbReference>
<keyword evidence="3" id="KW-1185">Reference proteome</keyword>
<evidence type="ECO:0000256" key="1">
    <source>
        <dbReference type="SAM" id="MobiDB-lite"/>
    </source>
</evidence>
<organism evidence="2 3">
    <name type="scientific">Loxostege sticticalis</name>
    <name type="common">Beet webworm moth</name>
    <dbReference type="NCBI Taxonomy" id="481309"/>
    <lineage>
        <taxon>Eukaryota</taxon>
        <taxon>Metazoa</taxon>
        <taxon>Ecdysozoa</taxon>
        <taxon>Arthropoda</taxon>
        <taxon>Hexapoda</taxon>
        <taxon>Insecta</taxon>
        <taxon>Pterygota</taxon>
        <taxon>Neoptera</taxon>
        <taxon>Endopterygota</taxon>
        <taxon>Lepidoptera</taxon>
        <taxon>Glossata</taxon>
        <taxon>Ditrysia</taxon>
        <taxon>Pyraloidea</taxon>
        <taxon>Crambidae</taxon>
        <taxon>Pyraustinae</taxon>
        <taxon>Loxostege</taxon>
    </lineage>
</organism>
<name>A0ABR3ILB2_LOXSC</name>